<dbReference type="InterPro" id="IPR052403">
    <property type="entry name" value="LINC-complex_assoc"/>
</dbReference>
<evidence type="ECO:0000256" key="2">
    <source>
        <dbReference type="ARBA" id="ARBA00022692"/>
    </source>
</evidence>
<sequence>MFQKNMKHLQSWLRDAEAILSTPIKCKPLETENYTEKLKELQIEWEEYDNLFKKLSKQMHSVVTHMSAPEVEKVMSSMKKEKELLLRVKTSLMTRLQILYQLGAPLDAFEKGLSGISKWLDEAEKIIASYGIPSSLQEINCLQEKHKTFFSQSPQYRTELENQKAICNNIIENARGIPNLDVSEVQLSMANTEARLESCLSLATQWENAMAEAADRWQQYFASIQTVKEKLQSAETLFNKKPSDEKQLRVHKDFFSNLNDSVIRDMLASSDAVLATLPATEQGPVKETVKGLQEKWKV</sequence>
<dbReference type="PANTHER" id="PTHR47535">
    <property type="entry name" value="MUSCLE-SPECIFIC PROTEIN 300 KDA, ISOFORM G"/>
    <property type="match status" value="1"/>
</dbReference>
<feature type="non-terminal residue" evidence="7">
    <location>
        <position position="298"/>
    </location>
</feature>
<protein>
    <submittedName>
        <fullName evidence="7">Nesprin-1</fullName>
    </submittedName>
</protein>
<dbReference type="GO" id="GO:0005640">
    <property type="term" value="C:nuclear outer membrane"/>
    <property type="evidence" value="ECO:0007669"/>
    <property type="project" value="TreeGrafter"/>
</dbReference>
<dbReference type="AlphaFoldDB" id="A0A087TKL7"/>
<keyword evidence="2" id="KW-0812">Transmembrane</keyword>
<evidence type="ECO:0000256" key="5">
    <source>
        <dbReference type="ARBA" id="ARBA00023136"/>
    </source>
</evidence>
<dbReference type="Proteomes" id="UP000054359">
    <property type="component" value="Unassembled WGS sequence"/>
</dbReference>
<organism evidence="7 8">
    <name type="scientific">Stegodyphus mimosarum</name>
    <name type="common">African social velvet spider</name>
    <dbReference type="NCBI Taxonomy" id="407821"/>
    <lineage>
        <taxon>Eukaryota</taxon>
        <taxon>Metazoa</taxon>
        <taxon>Ecdysozoa</taxon>
        <taxon>Arthropoda</taxon>
        <taxon>Chelicerata</taxon>
        <taxon>Arachnida</taxon>
        <taxon>Araneae</taxon>
        <taxon>Araneomorphae</taxon>
        <taxon>Entelegynae</taxon>
        <taxon>Eresoidea</taxon>
        <taxon>Eresidae</taxon>
        <taxon>Stegodyphus</taxon>
    </lineage>
</organism>
<evidence type="ECO:0000256" key="6">
    <source>
        <dbReference type="SAM" id="Coils"/>
    </source>
</evidence>
<comment type="subcellular location">
    <subcellularLocation>
        <location evidence="1">Membrane</location>
    </subcellularLocation>
</comment>
<reference evidence="7 8" key="1">
    <citation type="submission" date="2013-11" db="EMBL/GenBank/DDBJ databases">
        <title>Genome sequencing of Stegodyphus mimosarum.</title>
        <authorList>
            <person name="Bechsgaard J."/>
        </authorList>
    </citation>
    <scope>NUCLEOTIDE SEQUENCE [LARGE SCALE GENOMIC DNA]</scope>
</reference>
<gene>
    <name evidence="7" type="ORF">X975_19641</name>
</gene>
<dbReference type="GO" id="GO:0007097">
    <property type="term" value="P:nuclear migration"/>
    <property type="evidence" value="ECO:0007669"/>
    <property type="project" value="TreeGrafter"/>
</dbReference>
<dbReference type="Gene3D" id="1.20.58.60">
    <property type="match status" value="1"/>
</dbReference>
<dbReference type="SUPFAM" id="SSF46966">
    <property type="entry name" value="Spectrin repeat"/>
    <property type="match status" value="3"/>
</dbReference>
<evidence type="ECO:0000256" key="4">
    <source>
        <dbReference type="ARBA" id="ARBA00022989"/>
    </source>
</evidence>
<keyword evidence="4" id="KW-1133">Transmembrane helix</keyword>
<dbReference type="GO" id="GO:0034993">
    <property type="term" value="C:meiotic nuclear membrane microtubule tethering complex"/>
    <property type="evidence" value="ECO:0007669"/>
    <property type="project" value="TreeGrafter"/>
</dbReference>
<dbReference type="GO" id="GO:0005737">
    <property type="term" value="C:cytoplasm"/>
    <property type="evidence" value="ECO:0007669"/>
    <property type="project" value="TreeGrafter"/>
</dbReference>
<proteinExistence type="predicted"/>
<name>A0A087TKL7_STEMI</name>
<keyword evidence="3" id="KW-0677">Repeat</keyword>
<evidence type="ECO:0000313" key="8">
    <source>
        <dbReference type="Proteomes" id="UP000054359"/>
    </source>
</evidence>
<dbReference type="OrthoDB" id="18740at2759"/>
<dbReference type="Pfam" id="PF00435">
    <property type="entry name" value="Spectrin"/>
    <property type="match status" value="1"/>
</dbReference>
<dbReference type="PANTHER" id="PTHR47535:SF1">
    <property type="entry name" value="NESPRIN-1"/>
    <property type="match status" value="1"/>
</dbReference>
<evidence type="ECO:0000313" key="7">
    <source>
        <dbReference type="EMBL" id="KFM65656.1"/>
    </source>
</evidence>
<dbReference type="InterPro" id="IPR002017">
    <property type="entry name" value="Spectrin_repeat"/>
</dbReference>
<accession>A0A087TKL7</accession>
<feature type="coiled-coil region" evidence="6">
    <location>
        <begin position="31"/>
        <end position="58"/>
    </location>
</feature>
<dbReference type="EMBL" id="KK115655">
    <property type="protein sequence ID" value="KFM65656.1"/>
    <property type="molecule type" value="Genomic_DNA"/>
</dbReference>
<keyword evidence="6" id="KW-0175">Coiled coil</keyword>
<keyword evidence="8" id="KW-1185">Reference proteome</keyword>
<keyword evidence="5" id="KW-0472">Membrane</keyword>
<dbReference type="GO" id="GO:0051015">
    <property type="term" value="F:actin filament binding"/>
    <property type="evidence" value="ECO:0007669"/>
    <property type="project" value="TreeGrafter"/>
</dbReference>
<evidence type="ECO:0000256" key="3">
    <source>
        <dbReference type="ARBA" id="ARBA00022737"/>
    </source>
</evidence>
<evidence type="ECO:0000256" key="1">
    <source>
        <dbReference type="ARBA" id="ARBA00004370"/>
    </source>
</evidence>
<dbReference type="STRING" id="407821.A0A087TKL7"/>